<dbReference type="AlphaFoldDB" id="A0A918Q0R2"/>
<gene>
    <name evidence="1" type="ORF">GCM10010365_54990</name>
</gene>
<evidence type="ECO:0000313" key="2">
    <source>
        <dbReference type="Proteomes" id="UP000622166"/>
    </source>
</evidence>
<dbReference type="Proteomes" id="UP000622166">
    <property type="component" value="Unassembled WGS sequence"/>
</dbReference>
<evidence type="ECO:0000313" key="1">
    <source>
        <dbReference type="EMBL" id="GGZ27725.1"/>
    </source>
</evidence>
<dbReference type="EMBL" id="BMVW01000013">
    <property type="protein sequence ID" value="GGZ27725.1"/>
    <property type="molecule type" value="Genomic_DNA"/>
</dbReference>
<accession>A0A918Q0R2</accession>
<proteinExistence type="predicted"/>
<comment type="caution">
    <text evidence="1">The sequence shown here is derived from an EMBL/GenBank/DDBJ whole genome shotgun (WGS) entry which is preliminary data.</text>
</comment>
<sequence>MDDAAEHVGDHTDQPVTAVHVVGDDVDADGALVQQSAPGGTGRGGAFGRHLLRRRLRVRVSPRRRPFPGVALLEQLVEGGHLPARRDLPLPALDAVADA</sequence>
<protein>
    <submittedName>
        <fullName evidence="1">Uncharacterized protein</fullName>
    </submittedName>
</protein>
<name>A0A918Q0R2_9ACTN</name>
<reference evidence="1" key="2">
    <citation type="submission" date="2020-09" db="EMBL/GenBank/DDBJ databases">
        <authorList>
            <person name="Sun Q."/>
            <person name="Ohkuma M."/>
        </authorList>
    </citation>
    <scope>NUCLEOTIDE SEQUENCE</scope>
    <source>
        <strain evidence="1">JCM 4815</strain>
    </source>
</reference>
<keyword evidence="2" id="KW-1185">Reference proteome</keyword>
<organism evidence="1 2">
    <name type="scientific">Streptomyces poonensis</name>
    <dbReference type="NCBI Taxonomy" id="68255"/>
    <lineage>
        <taxon>Bacteria</taxon>
        <taxon>Bacillati</taxon>
        <taxon>Actinomycetota</taxon>
        <taxon>Actinomycetes</taxon>
        <taxon>Kitasatosporales</taxon>
        <taxon>Streptomycetaceae</taxon>
        <taxon>Streptomyces</taxon>
    </lineage>
</organism>
<reference evidence="1" key="1">
    <citation type="journal article" date="2014" name="Int. J. Syst. Evol. Microbiol.">
        <title>Complete genome sequence of Corynebacterium casei LMG S-19264T (=DSM 44701T), isolated from a smear-ripened cheese.</title>
        <authorList>
            <consortium name="US DOE Joint Genome Institute (JGI-PGF)"/>
            <person name="Walter F."/>
            <person name="Albersmeier A."/>
            <person name="Kalinowski J."/>
            <person name="Ruckert C."/>
        </authorList>
    </citation>
    <scope>NUCLEOTIDE SEQUENCE</scope>
    <source>
        <strain evidence="1">JCM 4815</strain>
    </source>
</reference>